<keyword evidence="2" id="KW-0812">Transmembrane</keyword>
<evidence type="ECO:0000256" key="1">
    <source>
        <dbReference type="SAM" id="MobiDB-lite"/>
    </source>
</evidence>
<dbReference type="Proteomes" id="UP000011613">
    <property type="component" value="Unassembled WGS sequence"/>
</dbReference>
<dbReference type="EMBL" id="AOIC01000044">
    <property type="protein sequence ID" value="ELY71355.1"/>
    <property type="molecule type" value="Genomic_DNA"/>
</dbReference>
<evidence type="ECO:0000256" key="2">
    <source>
        <dbReference type="SAM" id="Phobius"/>
    </source>
</evidence>
<evidence type="ECO:0000313" key="3">
    <source>
        <dbReference type="EMBL" id="ELY71355.1"/>
    </source>
</evidence>
<feature type="region of interest" description="Disordered" evidence="1">
    <location>
        <begin position="48"/>
        <end position="77"/>
    </location>
</feature>
<gene>
    <name evidence="3" type="ORF">C490_05472</name>
</gene>
<organism evidence="3 4">
    <name type="scientific">Natronobacterium gregoryi (strain ATCC 43098 / DSM 3393 / CCM 3738 / CIP 104747 / IAM 13177 / JCM 8860 / NBRC 102187 / NCIMB 2189 / SP2)</name>
    <dbReference type="NCBI Taxonomy" id="797304"/>
    <lineage>
        <taxon>Archaea</taxon>
        <taxon>Methanobacteriati</taxon>
        <taxon>Methanobacteriota</taxon>
        <taxon>Stenosarchaea group</taxon>
        <taxon>Halobacteria</taxon>
        <taxon>Halobacteriales</taxon>
        <taxon>Natrialbaceae</taxon>
        <taxon>Natronobacterium</taxon>
    </lineage>
</organism>
<proteinExistence type="predicted"/>
<dbReference type="AlphaFoldDB" id="L9YBB6"/>
<feature type="transmembrane region" description="Helical" evidence="2">
    <location>
        <begin position="21"/>
        <end position="44"/>
    </location>
</feature>
<sequence>MSSPSSRNWFFRSAAERPPTNGIVVAGTLAVSAVGGFLAVLVQLTSVAPGGSEPSSSRCCSSSDRQQSPFLERSRSP</sequence>
<keyword evidence="2" id="KW-1133">Transmembrane helix</keyword>
<reference evidence="3 4" key="1">
    <citation type="journal article" date="2014" name="PLoS Genet.">
        <title>Phylogenetically driven sequencing of extremely halophilic archaea reveals strategies for static and dynamic osmo-response.</title>
        <authorList>
            <person name="Becker E.A."/>
            <person name="Seitzer P.M."/>
            <person name="Tritt A."/>
            <person name="Larsen D."/>
            <person name="Krusor M."/>
            <person name="Yao A.I."/>
            <person name="Wu D."/>
            <person name="Madern D."/>
            <person name="Eisen J.A."/>
            <person name="Darling A.E."/>
            <person name="Facciotti M.T."/>
        </authorList>
    </citation>
    <scope>NUCLEOTIDE SEQUENCE [LARGE SCALE GENOMIC DNA]</scope>
    <source>
        <strain evidence="3 4">SP2</strain>
    </source>
</reference>
<name>L9YBB6_NATGS</name>
<evidence type="ECO:0000313" key="4">
    <source>
        <dbReference type="Proteomes" id="UP000011613"/>
    </source>
</evidence>
<keyword evidence="2" id="KW-0472">Membrane</keyword>
<accession>L9YBB6</accession>
<protein>
    <submittedName>
        <fullName evidence="3">Uncharacterized protein</fullName>
    </submittedName>
</protein>
<feature type="compositionally biased region" description="Low complexity" evidence="1">
    <location>
        <begin position="52"/>
        <end position="69"/>
    </location>
</feature>
<comment type="caution">
    <text evidence="3">The sequence shown here is derived from an EMBL/GenBank/DDBJ whole genome shotgun (WGS) entry which is preliminary data.</text>
</comment>